<evidence type="ECO:0000313" key="2">
    <source>
        <dbReference type="Proteomes" id="UP000050794"/>
    </source>
</evidence>
<evidence type="ECO:0000313" key="3">
    <source>
        <dbReference type="WBParaSite" id="TCNE_0000178101-mRNA-1"/>
    </source>
</evidence>
<dbReference type="EMBL" id="UYWY01001484">
    <property type="protein sequence ID" value="VDM26825.1"/>
    <property type="molecule type" value="Genomic_DNA"/>
</dbReference>
<sequence>MGNPSSLANEGEIVTLGRSWLYTNGSAVSNDMLSLETLPRGGTCASRNEISLVVDTTLSFDSDGRIEVSDRLSPGALNEAELGCTLSFDMLVEEKHSLEIGPETVACATLAKDAKVAVDFTLSVDADVQVAVSITLSLDKEFEAELRGIIAVVTGIAMSGKLPPETEVKGVVSRLLSQDATGVMLSPGLVDKGAAVGPFSLETNTPSMHGTLSPEPDIKGNVTELSSLDAALVMCDTAALDTETESAISGTFSASTVAPLEADVEAVADAMGRRPRTLPSEAADVPLVFDSGDGGHSVLPLVARPDIGVSLLSET</sequence>
<protein>
    <submittedName>
        <fullName evidence="3">BPI2 domain-containing protein</fullName>
    </submittedName>
</protein>
<reference evidence="1 2" key="2">
    <citation type="submission" date="2018-11" db="EMBL/GenBank/DDBJ databases">
        <authorList>
            <consortium name="Pathogen Informatics"/>
        </authorList>
    </citation>
    <scope>NUCLEOTIDE SEQUENCE [LARGE SCALE GENOMIC DNA]</scope>
</reference>
<dbReference type="WBParaSite" id="TCNE_0000178101-mRNA-1">
    <property type="protein sequence ID" value="TCNE_0000178101-mRNA-1"/>
    <property type="gene ID" value="TCNE_0000178101"/>
</dbReference>
<keyword evidence="2" id="KW-1185">Reference proteome</keyword>
<name>A0A183TZW2_TOXCA</name>
<gene>
    <name evidence="1" type="ORF">TCNE_LOCUS1780</name>
</gene>
<evidence type="ECO:0000313" key="1">
    <source>
        <dbReference type="EMBL" id="VDM26825.1"/>
    </source>
</evidence>
<dbReference type="AlphaFoldDB" id="A0A183TZW2"/>
<dbReference type="Proteomes" id="UP000050794">
    <property type="component" value="Unassembled WGS sequence"/>
</dbReference>
<reference evidence="3" key="1">
    <citation type="submission" date="2016-06" db="UniProtKB">
        <authorList>
            <consortium name="WormBaseParasite"/>
        </authorList>
    </citation>
    <scope>IDENTIFICATION</scope>
</reference>
<organism evidence="2 3">
    <name type="scientific">Toxocara canis</name>
    <name type="common">Canine roundworm</name>
    <dbReference type="NCBI Taxonomy" id="6265"/>
    <lineage>
        <taxon>Eukaryota</taxon>
        <taxon>Metazoa</taxon>
        <taxon>Ecdysozoa</taxon>
        <taxon>Nematoda</taxon>
        <taxon>Chromadorea</taxon>
        <taxon>Rhabditida</taxon>
        <taxon>Spirurina</taxon>
        <taxon>Ascaridomorpha</taxon>
        <taxon>Ascaridoidea</taxon>
        <taxon>Toxocaridae</taxon>
        <taxon>Toxocara</taxon>
    </lineage>
</organism>
<accession>A0A183TZW2</accession>
<proteinExistence type="predicted"/>